<proteinExistence type="predicted"/>
<comment type="caution">
    <text evidence="1">The sequence shown here is derived from an EMBL/GenBank/DDBJ whole genome shotgun (WGS) entry which is preliminary data.</text>
</comment>
<protein>
    <submittedName>
        <fullName evidence="1">ATP-binding protein</fullName>
    </submittedName>
</protein>
<sequence>MSNTVDPFLDPYFPDGKLINLLKQLKPDLIRPKNMDYIPSNRNNPYPACEQNIIEVFWKHSGRLLILGEHGSGKTTTLLELNKSLVDKAKNDSNTPIPVIFSLSSWDNQKMEKWLVSELVKSYAISDESAFNLLKNRQLLPLLDDLDQLDRSRQYKCVKAINDFMSMTQPLIDYLVVCSTEGGYKNNPQLKLNGAIYLHPLTKVQINHYLVAIGHSKLWKIIQDKNHILELIEKPLFLFMMLNIPEKESIIEIWTRFPNDKGILFDYYITRLETRLEDYQQITSRKAKIWLKNLAIKFKNESSNYLLIEKIQPDDWLITSNKKRIYHIIVGLVIGIIIFLFLLIYIFFCKSIYYPVNNPLLIVLSILISIIIGLITSLLNTEIKPVETIKIPWIEIGDAVRLAGLKDRIIGALISSISNITNINSEKIYNLISVSWSLGKGIFGFVIPLNVMFDKFLRNLRGIELQIEERTIVNQGIKNSAKNGLFIALISGLLLGLFMGLFGLIGNFGSSGNIQEADKFLPIHLALVGGLVGVLFGGLFGGILACIQHFTLRLIIAFQGDMPWHYIRFLNYATKQRFLQRDGGCYRFIHPLLQKHFNKIDTR</sequence>
<evidence type="ECO:0000313" key="2">
    <source>
        <dbReference type="Proteomes" id="UP001517388"/>
    </source>
</evidence>
<dbReference type="Proteomes" id="UP001517388">
    <property type="component" value="Unassembled WGS sequence"/>
</dbReference>
<accession>A0ACC7SCG5</accession>
<dbReference type="EMBL" id="VILF01000006">
    <property type="protein sequence ID" value="MTJ45514.1"/>
    <property type="molecule type" value="Genomic_DNA"/>
</dbReference>
<reference evidence="2" key="1">
    <citation type="journal article" date="2020" name="Toxins">
        <title>Phylogenomic Analysis of Secondary Metabolism in the Toxic Cyanobacterial Genera Anabaena, Dolichospermum and Aphanizomenon.</title>
        <authorList>
            <person name="Oesterholm J."/>
            <person name="Popin R.V."/>
            <person name="Fewer D.P."/>
            <person name="Sivonen K."/>
        </authorList>
    </citation>
    <scope>NUCLEOTIDE SEQUENCE [LARGE SCALE GENOMIC DNA]</scope>
    <source>
        <strain evidence="2">UHCC 0037</strain>
    </source>
</reference>
<gene>
    <name evidence="1" type="ORF">FJR39_21265</name>
</gene>
<keyword evidence="1" id="KW-0067">ATP-binding</keyword>
<evidence type="ECO:0000313" key="1">
    <source>
        <dbReference type="EMBL" id="MTJ45514.1"/>
    </source>
</evidence>
<organism evidence="1 2">
    <name type="scientific">Dolichospermum flos-aquae UHCC 0037</name>
    <dbReference type="NCBI Taxonomy" id="2590026"/>
    <lineage>
        <taxon>Bacteria</taxon>
        <taxon>Bacillati</taxon>
        <taxon>Cyanobacteriota</taxon>
        <taxon>Cyanophyceae</taxon>
        <taxon>Nostocales</taxon>
        <taxon>Aphanizomenonaceae</taxon>
        <taxon>Dolichospermum</taxon>
    </lineage>
</organism>
<name>A0ACC7SCG5_DOLFA</name>
<keyword evidence="1" id="KW-0547">Nucleotide-binding</keyword>
<keyword evidence="2" id="KW-1185">Reference proteome</keyword>